<dbReference type="AlphaFoldDB" id="A0A915HMF2"/>
<reference evidence="2" key="1">
    <citation type="submission" date="2022-11" db="UniProtKB">
        <authorList>
            <consortium name="WormBaseParasite"/>
        </authorList>
    </citation>
    <scope>IDENTIFICATION</scope>
</reference>
<accession>A0A915HMF2</accession>
<evidence type="ECO:0000313" key="1">
    <source>
        <dbReference type="Proteomes" id="UP000887565"/>
    </source>
</evidence>
<keyword evidence="1" id="KW-1185">Reference proteome</keyword>
<evidence type="ECO:0000313" key="2">
    <source>
        <dbReference type="WBParaSite" id="nRc.2.0.1.t02859-RA"/>
    </source>
</evidence>
<protein>
    <submittedName>
        <fullName evidence="2">Uncharacterized protein</fullName>
    </submittedName>
</protein>
<dbReference type="Proteomes" id="UP000887565">
    <property type="component" value="Unplaced"/>
</dbReference>
<sequence>MFECQATAGTLACGYYTHVLKTRVISALTLSPSTIGSQRTKSPLLTQTLLRNFVGILTRNCSPFSDSISCKLFPRPANIRPMKFGGSVLTLDEFISGAPHPK</sequence>
<dbReference type="WBParaSite" id="nRc.2.0.1.t02859-RA">
    <property type="protein sequence ID" value="nRc.2.0.1.t02859-RA"/>
    <property type="gene ID" value="nRc.2.0.1.g02859"/>
</dbReference>
<proteinExistence type="predicted"/>
<organism evidence="1 2">
    <name type="scientific">Romanomermis culicivorax</name>
    <name type="common">Nematode worm</name>
    <dbReference type="NCBI Taxonomy" id="13658"/>
    <lineage>
        <taxon>Eukaryota</taxon>
        <taxon>Metazoa</taxon>
        <taxon>Ecdysozoa</taxon>
        <taxon>Nematoda</taxon>
        <taxon>Enoplea</taxon>
        <taxon>Dorylaimia</taxon>
        <taxon>Mermithida</taxon>
        <taxon>Mermithoidea</taxon>
        <taxon>Mermithidae</taxon>
        <taxon>Romanomermis</taxon>
    </lineage>
</organism>
<name>A0A915HMF2_ROMCU</name>